<organism evidence="1 2">
    <name type="scientific">Desulfofustis limnaeus</name>
    <dbReference type="NCBI Taxonomy" id="2740163"/>
    <lineage>
        <taxon>Bacteria</taxon>
        <taxon>Pseudomonadati</taxon>
        <taxon>Thermodesulfobacteriota</taxon>
        <taxon>Desulfobulbia</taxon>
        <taxon>Desulfobulbales</taxon>
        <taxon>Desulfocapsaceae</taxon>
        <taxon>Desulfofustis</taxon>
    </lineage>
</organism>
<gene>
    <name evidence="1" type="ORF">DPPLL_38310</name>
</gene>
<evidence type="ECO:0000313" key="2">
    <source>
        <dbReference type="Proteomes" id="UP000830055"/>
    </source>
</evidence>
<keyword evidence="2" id="KW-1185">Reference proteome</keyword>
<protein>
    <submittedName>
        <fullName evidence="1">Uncharacterized protein</fullName>
    </submittedName>
</protein>
<proteinExistence type="predicted"/>
<sequence>MADREKKIAAALAAVQAYLCQEESEAAARTIHPEALPPPAPTFWSLSGRQEIMNMRRLIQMRTFTSLR</sequence>
<accession>A0ABM7WER0</accession>
<reference evidence="1 2" key="1">
    <citation type="submission" date="2022-01" db="EMBL/GenBank/DDBJ databases">
        <title>Desulfofustis limnae sp. nov., a novel mesophilic sulfate-reducing bacterium isolated from marsh soil.</title>
        <authorList>
            <person name="Watanabe M."/>
            <person name="Takahashi A."/>
            <person name="Kojima H."/>
            <person name="Fukui M."/>
        </authorList>
    </citation>
    <scope>NUCLEOTIDE SEQUENCE [LARGE SCALE GENOMIC DNA]</scope>
    <source>
        <strain evidence="1 2">PPLL</strain>
    </source>
</reference>
<evidence type="ECO:0000313" key="1">
    <source>
        <dbReference type="EMBL" id="BDD89466.1"/>
    </source>
</evidence>
<dbReference type="Proteomes" id="UP000830055">
    <property type="component" value="Chromosome"/>
</dbReference>
<name>A0ABM7WER0_9BACT</name>
<dbReference type="EMBL" id="AP025516">
    <property type="protein sequence ID" value="BDD89466.1"/>
    <property type="molecule type" value="Genomic_DNA"/>
</dbReference>
<dbReference type="RefSeq" id="WP_284152766.1">
    <property type="nucleotide sequence ID" value="NZ_AP025516.1"/>
</dbReference>